<organism evidence="2 3">
    <name type="scientific">Brassica carinata</name>
    <name type="common">Ethiopian mustard</name>
    <name type="synonym">Abyssinian cabbage</name>
    <dbReference type="NCBI Taxonomy" id="52824"/>
    <lineage>
        <taxon>Eukaryota</taxon>
        <taxon>Viridiplantae</taxon>
        <taxon>Streptophyta</taxon>
        <taxon>Embryophyta</taxon>
        <taxon>Tracheophyta</taxon>
        <taxon>Spermatophyta</taxon>
        <taxon>Magnoliopsida</taxon>
        <taxon>eudicotyledons</taxon>
        <taxon>Gunneridae</taxon>
        <taxon>Pentapetalae</taxon>
        <taxon>rosids</taxon>
        <taxon>malvids</taxon>
        <taxon>Brassicales</taxon>
        <taxon>Brassicaceae</taxon>
        <taxon>Brassiceae</taxon>
        <taxon>Brassica</taxon>
    </lineage>
</organism>
<dbReference type="InterPro" id="IPR050239">
    <property type="entry name" value="Sigma-70_RNA_pol_init_factors"/>
</dbReference>
<dbReference type="PANTHER" id="PTHR30603">
    <property type="entry name" value="RNA POLYMERASE SIGMA FACTOR RPO"/>
    <property type="match status" value="1"/>
</dbReference>
<name>A0A8X8BG48_BRACI</name>
<dbReference type="EMBL" id="JAAMPC010000001">
    <property type="protein sequence ID" value="KAG2332622.1"/>
    <property type="molecule type" value="Genomic_DNA"/>
</dbReference>
<reference evidence="2 3" key="1">
    <citation type="submission" date="2020-02" db="EMBL/GenBank/DDBJ databases">
        <authorList>
            <person name="Ma Q."/>
            <person name="Huang Y."/>
            <person name="Song X."/>
            <person name="Pei D."/>
        </authorList>
    </citation>
    <scope>NUCLEOTIDE SEQUENCE [LARGE SCALE GENOMIC DNA]</scope>
    <source>
        <strain evidence="2">Sxm20200214</strain>
        <tissue evidence="2">Leaf</tissue>
    </source>
</reference>
<comment type="caution">
    <text evidence="2">The sequence shown here is derived from an EMBL/GenBank/DDBJ whole genome shotgun (WGS) entry which is preliminary data.</text>
</comment>
<comment type="similarity">
    <text evidence="1">Belongs to the sigma-70 factor family.</text>
</comment>
<keyword evidence="3" id="KW-1185">Reference proteome</keyword>
<evidence type="ECO:0000313" key="3">
    <source>
        <dbReference type="Proteomes" id="UP000886595"/>
    </source>
</evidence>
<sequence>MRNLDSSLLLYGIYEKQLAAVISPLAYAEPPYDDVALAHKALSASKQATALLAEDTDAVPYLSQLEEGTIVRSKRLLERRAKNRRDPISNGLDSESYVPHKYNVKKKMKQEFDTDDALQLFLWGPETKQLLTAKEEAELITHIQHLIKLEKVRINLESPNGCEPTIKEWAEAMGLNGLS</sequence>
<dbReference type="AlphaFoldDB" id="A0A8X8BG48"/>
<dbReference type="Proteomes" id="UP000886595">
    <property type="component" value="Unassembled WGS sequence"/>
</dbReference>
<protein>
    <submittedName>
        <fullName evidence="2">Uncharacterized protein</fullName>
    </submittedName>
</protein>
<gene>
    <name evidence="2" type="ORF">Bca52824_003802</name>
</gene>
<evidence type="ECO:0000313" key="2">
    <source>
        <dbReference type="EMBL" id="KAG2332622.1"/>
    </source>
</evidence>
<dbReference type="PANTHER" id="PTHR30603:SF45">
    <property type="entry name" value="RNA POLYMERASE SIGMA FACTOR SIGF, CHLOROPLASTIC"/>
    <property type="match status" value="1"/>
</dbReference>
<evidence type="ECO:0000256" key="1">
    <source>
        <dbReference type="ARBA" id="ARBA00007788"/>
    </source>
</evidence>
<accession>A0A8X8BG48</accession>
<proteinExistence type="inferred from homology"/>